<dbReference type="Proteomes" id="UP000033047">
    <property type="component" value="Unassembled WGS sequence"/>
</dbReference>
<evidence type="ECO:0000313" key="2">
    <source>
        <dbReference type="Proteomes" id="UP000033047"/>
    </source>
</evidence>
<gene>
    <name evidence="1" type="ORF">HMPREF1535_03230</name>
</gene>
<dbReference type="PATRIC" id="fig|927665.4.peg.3319"/>
<sequence length="325" mass="38509">MNNNLNKSVLDKILNCIPENIKPVNYLMDILDLGKESAYRRLRGEKALSLEEIHKLSVELSFSLDEILGNKNTNTFTFNYIGSSDKNPDNNFLEFLLFYENYLKNILNAENTEVINTINNMLSTMFVGFDELFKFVYYHWMHQMKEVPLNYHYSNLVIPPQIKDICKNINNLHKNLKKVTMIIDKNIHLNLIKEIQYFYIRGLIDESELIRLKEQYLRYMDFTEKIITKGTDPNGSSYDIYLSMLGISSSTSYISWEDNEESAFWHNVCYPMHTRNRNIIDRYKHWIDSLKKYSTLITQSNELQQADFFNEQKNYVNNMADKILL</sequence>
<reference evidence="1 2" key="1">
    <citation type="submission" date="2013-04" db="EMBL/GenBank/DDBJ databases">
        <title>The Genome Sequence of Parabacteroides goldsteinii DSM 19448.</title>
        <authorList>
            <consortium name="The Broad Institute Genomics Platform"/>
            <person name="Earl A."/>
            <person name="Ward D."/>
            <person name="Feldgarden M."/>
            <person name="Gevers D."/>
            <person name="Martens E."/>
            <person name="Sakamoto M."/>
            <person name="Benno Y."/>
            <person name="Song Y."/>
            <person name="Liu C."/>
            <person name="Lee J."/>
            <person name="Bolanos M."/>
            <person name="Vaisanen M.L."/>
            <person name="Finegold S.M."/>
            <person name="Walker B."/>
            <person name="Young S."/>
            <person name="Zeng Q."/>
            <person name="Gargeya S."/>
            <person name="Fitzgerald M."/>
            <person name="Haas B."/>
            <person name="Abouelleil A."/>
            <person name="Allen A.W."/>
            <person name="Alvarado L."/>
            <person name="Arachchi H.M."/>
            <person name="Berlin A.M."/>
            <person name="Chapman S.B."/>
            <person name="Gainer-Dewar J."/>
            <person name="Goldberg J."/>
            <person name="Griggs A."/>
            <person name="Gujja S."/>
            <person name="Hansen M."/>
            <person name="Howarth C."/>
            <person name="Imamovic A."/>
            <person name="Ireland A."/>
            <person name="Larimer J."/>
            <person name="McCowan C."/>
            <person name="Murphy C."/>
            <person name="Pearson M."/>
            <person name="Poon T.W."/>
            <person name="Priest M."/>
            <person name="Roberts A."/>
            <person name="Saif S."/>
            <person name="Shea T."/>
            <person name="Sisk P."/>
            <person name="Sykes S."/>
            <person name="Wortman J."/>
            <person name="Nusbaum C."/>
            <person name="Birren B."/>
        </authorList>
    </citation>
    <scope>NUCLEOTIDE SEQUENCE [LARGE SCALE GENOMIC DNA]</scope>
    <source>
        <strain evidence="1 2">DSM 19448</strain>
    </source>
</reference>
<dbReference type="RefSeq" id="WP_046146795.1">
    <property type="nucleotide sequence ID" value="NZ_KQ033913.1"/>
</dbReference>
<organism evidence="1 2">
    <name type="scientific">Parabacteroides goldsteinii DSM 19448 = WAL 12034</name>
    <dbReference type="NCBI Taxonomy" id="927665"/>
    <lineage>
        <taxon>Bacteria</taxon>
        <taxon>Pseudomonadati</taxon>
        <taxon>Bacteroidota</taxon>
        <taxon>Bacteroidia</taxon>
        <taxon>Bacteroidales</taxon>
        <taxon>Tannerellaceae</taxon>
        <taxon>Parabacteroides</taxon>
    </lineage>
</organism>
<comment type="caution">
    <text evidence="1">The sequence shown here is derived from an EMBL/GenBank/DDBJ whole genome shotgun (WGS) entry which is preliminary data.</text>
</comment>
<dbReference type="STRING" id="927665.HMPREF1535_03230"/>
<name>A0A0F5J874_9BACT</name>
<protein>
    <recommendedName>
        <fullName evidence="3">Transcription regulator BetR N-terminal domain-containing protein</fullName>
    </recommendedName>
</protein>
<evidence type="ECO:0008006" key="3">
    <source>
        <dbReference type="Google" id="ProtNLM"/>
    </source>
</evidence>
<proteinExistence type="predicted"/>
<dbReference type="HOGENOM" id="CLU_075008_0_0_10"/>
<accession>A0A0F5J874</accession>
<dbReference type="AlphaFoldDB" id="A0A0F5J874"/>
<evidence type="ECO:0000313" key="1">
    <source>
        <dbReference type="EMBL" id="KKB53685.1"/>
    </source>
</evidence>
<dbReference type="EMBL" id="AQHV01000014">
    <property type="protein sequence ID" value="KKB53685.1"/>
    <property type="molecule type" value="Genomic_DNA"/>
</dbReference>